<name>A0A1S8X3C6_OPIVI</name>
<gene>
    <name evidence="1" type="ORF">X801_02930</name>
</gene>
<keyword evidence="2" id="KW-1185">Reference proteome</keyword>
<protein>
    <submittedName>
        <fullName evidence="1">Uncharacterized protein</fullName>
    </submittedName>
</protein>
<organism evidence="1 2">
    <name type="scientific">Opisthorchis viverrini</name>
    <name type="common">Southeast Asian liver fluke</name>
    <dbReference type="NCBI Taxonomy" id="6198"/>
    <lineage>
        <taxon>Eukaryota</taxon>
        <taxon>Metazoa</taxon>
        <taxon>Spiralia</taxon>
        <taxon>Lophotrochozoa</taxon>
        <taxon>Platyhelminthes</taxon>
        <taxon>Trematoda</taxon>
        <taxon>Digenea</taxon>
        <taxon>Opisthorchiida</taxon>
        <taxon>Opisthorchiata</taxon>
        <taxon>Opisthorchiidae</taxon>
        <taxon>Opisthorchis</taxon>
    </lineage>
</organism>
<sequence length="79" mass="9539">MYKFHKEEVLRDYHNGHLYGLEKFWAFLHYGGRRVEMDPQLVKLLRKYRTISDFRVNSVSSGDEQLDTIVTLFLFVLDR</sequence>
<dbReference type="GO" id="GO:0048255">
    <property type="term" value="P:mRNA stabilization"/>
    <property type="evidence" value="ECO:0007669"/>
    <property type="project" value="InterPro"/>
</dbReference>
<dbReference type="InterPro" id="IPR006607">
    <property type="entry name" value="DM15"/>
</dbReference>
<dbReference type="Proteomes" id="UP000243686">
    <property type="component" value="Unassembled WGS sequence"/>
</dbReference>
<proteinExistence type="predicted"/>
<dbReference type="EMBL" id="KV892244">
    <property type="protein sequence ID" value="OON21177.1"/>
    <property type="molecule type" value="Genomic_DNA"/>
</dbReference>
<evidence type="ECO:0000313" key="2">
    <source>
        <dbReference type="Proteomes" id="UP000243686"/>
    </source>
</evidence>
<dbReference type="AlphaFoldDB" id="A0A1S8X3C6"/>
<accession>A0A1S8X3C6</accession>
<dbReference type="Pfam" id="PF21071">
    <property type="entry name" value="LARP1_HEAT"/>
    <property type="match status" value="1"/>
</dbReference>
<reference evidence="1 2" key="1">
    <citation type="submission" date="2015-03" db="EMBL/GenBank/DDBJ databases">
        <title>Draft genome of the nematode, Opisthorchis viverrini.</title>
        <authorList>
            <person name="Mitreva M."/>
        </authorList>
    </citation>
    <scope>NUCLEOTIDE SEQUENCE [LARGE SCALE GENOMIC DNA]</scope>
    <source>
        <strain evidence="1">Khon Kaen</strain>
    </source>
</reference>
<evidence type="ECO:0000313" key="1">
    <source>
        <dbReference type="EMBL" id="OON21177.1"/>
    </source>
</evidence>
<dbReference type="GO" id="GO:0000339">
    <property type="term" value="F:RNA cap binding"/>
    <property type="evidence" value="ECO:0007669"/>
    <property type="project" value="InterPro"/>
</dbReference>